<keyword evidence="2" id="KW-1185">Reference proteome</keyword>
<dbReference type="RefSeq" id="WP_164905922.1">
    <property type="nucleotide sequence ID" value="NZ_JAAVJF010000001.1"/>
</dbReference>
<gene>
    <name evidence="1" type="ORF">HC235_02100</name>
</gene>
<organism evidence="1 2">
    <name type="scientific">Pyrobaculum arsenaticum</name>
    <dbReference type="NCBI Taxonomy" id="121277"/>
    <lineage>
        <taxon>Archaea</taxon>
        <taxon>Thermoproteota</taxon>
        <taxon>Thermoprotei</taxon>
        <taxon>Thermoproteales</taxon>
        <taxon>Thermoproteaceae</taxon>
        <taxon>Pyrobaculum</taxon>
    </lineage>
</organism>
<reference evidence="1 2" key="1">
    <citation type="journal article" date="2020" name="Nat. Commun.">
        <title>The structures of two archaeal type IV pili illuminate evolutionary relationships.</title>
        <authorList>
            <person name="Wang F."/>
            <person name="Baquero D.P."/>
            <person name="Su Z."/>
            <person name="Beltran L.C."/>
            <person name="Prangishvili D."/>
            <person name="Krupovic M."/>
            <person name="Egelman E.H."/>
        </authorList>
    </citation>
    <scope>NUCLEOTIDE SEQUENCE [LARGE SCALE GENOMIC DNA]</scope>
    <source>
        <strain evidence="1 2">2GA</strain>
    </source>
</reference>
<dbReference type="Proteomes" id="UP000554766">
    <property type="component" value="Unassembled WGS sequence"/>
</dbReference>
<evidence type="ECO:0000313" key="2">
    <source>
        <dbReference type="Proteomes" id="UP000554766"/>
    </source>
</evidence>
<protein>
    <submittedName>
        <fullName evidence="1">Uncharacterized protein</fullName>
    </submittedName>
</protein>
<dbReference type="GeneID" id="44139570"/>
<dbReference type="AlphaFoldDB" id="A0A7L4P7S7"/>
<comment type="caution">
    <text evidence="1">The sequence shown here is derived from an EMBL/GenBank/DDBJ whole genome shotgun (WGS) entry which is preliminary data.</text>
</comment>
<sequence length="50" mass="5613">MEVPPRSVKELYLYGVAKEGGSYVVSYRVRAVGSYSWGGYVFYTDGRLVT</sequence>
<proteinExistence type="predicted"/>
<name>A0A7L4P7S7_9CREN</name>
<evidence type="ECO:0000313" key="1">
    <source>
        <dbReference type="EMBL" id="NYR14773.1"/>
    </source>
</evidence>
<dbReference type="EMBL" id="JAAVJF010000001">
    <property type="protein sequence ID" value="NYR14773.1"/>
    <property type="molecule type" value="Genomic_DNA"/>
</dbReference>
<accession>A0A7L4P7S7</accession>